<evidence type="ECO:0000256" key="6">
    <source>
        <dbReference type="ARBA" id="ARBA00022962"/>
    </source>
</evidence>
<dbReference type="InterPro" id="IPR001962">
    <property type="entry name" value="Asn_synthase"/>
</dbReference>
<dbReference type="SUPFAM" id="SSF52402">
    <property type="entry name" value="Adenine nucleotide alpha hydrolases-like"/>
    <property type="match status" value="1"/>
</dbReference>
<dbReference type="SUPFAM" id="SSF56235">
    <property type="entry name" value="N-terminal nucleophile aminohydrolases (Ntn hydrolases)"/>
    <property type="match status" value="1"/>
</dbReference>
<evidence type="ECO:0000256" key="2">
    <source>
        <dbReference type="ARBA" id="ARBA00005752"/>
    </source>
</evidence>
<dbReference type="InterPro" id="IPR033738">
    <property type="entry name" value="AsnB_N"/>
</dbReference>
<keyword evidence="10" id="KW-1185">Reference proteome</keyword>
<comment type="pathway">
    <text evidence="1">Amino-acid biosynthesis; L-asparagine biosynthesis; L-asparagine from L-aspartate (L-Gln route): step 1/1.</text>
</comment>
<dbReference type="Pfam" id="PF13537">
    <property type="entry name" value="GATase_7"/>
    <property type="match status" value="1"/>
</dbReference>
<dbReference type="Pfam" id="PF00733">
    <property type="entry name" value="Asn_synthase"/>
    <property type="match status" value="1"/>
</dbReference>
<evidence type="ECO:0000256" key="5">
    <source>
        <dbReference type="ARBA" id="ARBA00022840"/>
    </source>
</evidence>
<dbReference type="NCBIfam" id="TIGR01536">
    <property type="entry name" value="asn_synth_AEB"/>
    <property type="match status" value="1"/>
</dbReference>
<dbReference type="GO" id="GO:0004066">
    <property type="term" value="F:asparagine synthase (glutamine-hydrolyzing) activity"/>
    <property type="evidence" value="ECO:0007669"/>
    <property type="project" value="UniProtKB-EC"/>
</dbReference>
<dbReference type="InterPro" id="IPR029055">
    <property type="entry name" value="Ntn_hydrolases_N"/>
</dbReference>
<dbReference type="InterPro" id="IPR017932">
    <property type="entry name" value="GATase_2_dom"/>
</dbReference>
<dbReference type="PANTHER" id="PTHR43284">
    <property type="entry name" value="ASPARAGINE SYNTHETASE (GLUTAMINE-HYDROLYZING)"/>
    <property type="match status" value="1"/>
</dbReference>
<accession>A0ABT8F7Z9</accession>
<evidence type="ECO:0000256" key="7">
    <source>
        <dbReference type="ARBA" id="ARBA00048741"/>
    </source>
</evidence>
<evidence type="ECO:0000259" key="8">
    <source>
        <dbReference type="PROSITE" id="PS51278"/>
    </source>
</evidence>
<evidence type="ECO:0000313" key="9">
    <source>
        <dbReference type="EMBL" id="MDN4166617.1"/>
    </source>
</evidence>
<dbReference type="Proteomes" id="UP001168552">
    <property type="component" value="Unassembled WGS sequence"/>
</dbReference>
<feature type="domain" description="Glutamine amidotransferase type-2" evidence="8">
    <location>
        <begin position="2"/>
        <end position="214"/>
    </location>
</feature>
<dbReference type="CDD" id="cd01991">
    <property type="entry name" value="Asn_synthase_B_C"/>
    <property type="match status" value="1"/>
</dbReference>
<evidence type="ECO:0000256" key="3">
    <source>
        <dbReference type="ARBA" id="ARBA00012737"/>
    </source>
</evidence>
<keyword evidence="5" id="KW-0067">ATP-binding</keyword>
<dbReference type="PANTHER" id="PTHR43284:SF1">
    <property type="entry name" value="ASPARAGINE SYNTHETASE"/>
    <property type="match status" value="1"/>
</dbReference>
<dbReference type="PROSITE" id="PS51278">
    <property type="entry name" value="GATASE_TYPE_2"/>
    <property type="match status" value="1"/>
</dbReference>
<comment type="similarity">
    <text evidence="2">Belongs to the asparagine synthetase family.</text>
</comment>
<comment type="caution">
    <text evidence="9">The sequence shown here is derived from an EMBL/GenBank/DDBJ whole genome shotgun (WGS) entry which is preliminary data.</text>
</comment>
<comment type="catalytic activity">
    <reaction evidence="7">
        <text>L-aspartate + L-glutamine + ATP + H2O = L-asparagine + L-glutamate + AMP + diphosphate + H(+)</text>
        <dbReference type="Rhea" id="RHEA:12228"/>
        <dbReference type="ChEBI" id="CHEBI:15377"/>
        <dbReference type="ChEBI" id="CHEBI:15378"/>
        <dbReference type="ChEBI" id="CHEBI:29985"/>
        <dbReference type="ChEBI" id="CHEBI:29991"/>
        <dbReference type="ChEBI" id="CHEBI:30616"/>
        <dbReference type="ChEBI" id="CHEBI:33019"/>
        <dbReference type="ChEBI" id="CHEBI:58048"/>
        <dbReference type="ChEBI" id="CHEBI:58359"/>
        <dbReference type="ChEBI" id="CHEBI:456215"/>
        <dbReference type="EC" id="6.3.5.4"/>
    </reaction>
</comment>
<reference evidence="9" key="1">
    <citation type="submission" date="2023-06" db="EMBL/GenBank/DDBJ databases">
        <title>Cytophagales bacterium Strain LB-30, isolated from soil.</title>
        <authorList>
            <person name="Liu B."/>
        </authorList>
    </citation>
    <scope>NUCLEOTIDE SEQUENCE</scope>
    <source>
        <strain evidence="9">LB-30</strain>
    </source>
</reference>
<dbReference type="InterPro" id="IPR051786">
    <property type="entry name" value="ASN_synthetase/amidase"/>
</dbReference>
<proteinExistence type="inferred from homology"/>
<dbReference type="PIRSF" id="PIRSF001589">
    <property type="entry name" value="Asn_synthetase_glu-h"/>
    <property type="match status" value="1"/>
</dbReference>
<organism evidence="9 10">
    <name type="scientific">Shiella aurantiaca</name>
    <dbReference type="NCBI Taxonomy" id="3058365"/>
    <lineage>
        <taxon>Bacteria</taxon>
        <taxon>Pseudomonadati</taxon>
        <taxon>Bacteroidota</taxon>
        <taxon>Cytophagia</taxon>
        <taxon>Cytophagales</taxon>
        <taxon>Shiellaceae</taxon>
        <taxon>Shiella</taxon>
    </lineage>
</organism>
<gene>
    <name evidence="9" type="primary">asnB</name>
    <name evidence="9" type="ORF">QWY31_13995</name>
</gene>
<dbReference type="EC" id="6.3.5.4" evidence="3"/>
<dbReference type="Gene3D" id="3.60.20.10">
    <property type="entry name" value="Glutamine Phosphoribosylpyrophosphate, subunit 1, domain 1"/>
    <property type="match status" value="1"/>
</dbReference>
<dbReference type="InterPro" id="IPR014729">
    <property type="entry name" value="Rossmann-like_a/b/a_fold"/>
</dbReference>
<dbReference type="CDD" id="cd00712">
    <property type="entry name" value="AsnB"/>
    <property type="match status" value="1"/>
</dbReference>
<protein>
    <recommendedName>
        <fullName evidence="3">asparagine synthase (glutamine-hydrolyzing)</fullName>
        <ecNumber evidence="3">6.3.5.4</ecNumber>
    </recommendedName>
</protein>
<name>A0ABT8F7Z9_9BACT</name>
<evidence type="ECO:0000256" key="4">
    <source>
        <dbReference type="ARBA" id="ARBA00022741"/>
    </source>
</evidence>
<keyword evidence="9" id="KW-0436">Ligase</keyword>
<keyword evidence="6" id="KW-0315">Glutamine amidotransferase</keyword>
<dbReference type="EMBL" id="JAUHJS010000007">
    <property type="protein sequence ID" value="MDN4166617.1"/>
    <property type="molecule type" value="Genomic_DNA"/>
</dbReference>
<evidence type="ECO:0000256" key="1">
    <source>
        <dbReference type="ARBA" id="ARBA00005187"/>
    </source>
</evidence>
<dbReference type="Gene3D" id="3.40.50.620">
    <property type="entry name" value="HUPs"/>
    <property type="match status" value="2"/>
</dbReference>
<keyword evidence="4" id="KW-0547">Nucleotide-binding</keyword>
<dbReference type="RefSeq" id="WP_320005155.1">
    <property type="nucleotide sequence ID" value="NZ_JAUHJS010000007.1"/>
</dbReference>
<sequence length="633" mass="73023">MCGISGLIDFRNESSQDLLKKMQNTLRHRGPDDEGFTFISEENFQIGLGHSRLSIIDTSSLGHQPMKYGDYTIVFNGEVYNFDEIKKQLIDLGHLFKSHSDTEVVLHAFIEWGTDCVGYFIGMFAFGIYHEEEQVLYLCRDRAGVKPLFWYWDNELFLFGSELKPFHKHPRFKKEINKKALQLFLGYGYVPAPLSIFTHTQKLLPGHWLKFSLKYKTFELSKYWDIGDYYNTRSNISYDLAKSELYSIIKSACNYRMVSDVPVGVFLSGGYDSSLVTAVLQKERSERLKTFTIGFWKGTDEAPFAKKVAEYLGTDHQEYYCTEKDAQSIIPELPHFYDEPNSDISNIPSILVSRLAKQKVQVALSADGGDELFAGYTGYRQQLDRHARLAKLPGKKVFYKFLESTQYLIKDEVLNQQWVKKREGILSALRYEGLGCLDELSRVVSLPPYYLTNHLLSSGFKMSHGFPMIPAYQKDIPKAIEPGNLLLLRSFESTMIDLLLVKVDRATMSTSLEGREPFLDHRLIEYAASLPYCYKNDGNASKRILKDIAYSYIPKKLLDRPKAGFDLPLFDWLNGDLGFIVDEYLSKEKIQEGGYFDANQVHELVCQFRDGKLAYKDLFWRLIVFQMWMDTWG</sequence>
<dbReference type="InterPro" id="IPR006426">
    <property type="entry name" value="Asn_synth_AEB"/>
</dbReference>
<evidence type="ECO:0000313" key="10">
    <source>
        <dbReference type="Proteomes" id="UP001168552"/>
    </source>
</evidence>